<dbReference type="OrthoDB" id="9779630at2"/>
<comment type="caution">
    <text evidence="3">The sequence shown here is derived from an EMBL/GenBank/DDBJ whole genome shotgun (WGS) entry which is preliminary data.</text>
</comment>
<dbReference type="Pfam" id="PF04012">
    <property type="entry name" value="PspA_IM30"/>
    <property type="match status" value="1"/>
</dbReference>
<dbReference type="Proteomes" id="UP000319499">
    <property type="component" value="Unassembled WGS sequence"/>
</dbReference>
<dbReference type="PANTHER" id="PTHR31088:SF6">
    <property type="entry name" value="PHAGE SHOCK PROTEIN A"/>
    <property type="match status" value="1"/>
</dbReference>
<accession>A0A563DBL0</accession>
<protein>
    <submittedName>
        <fullName evidence="3">PspA/IM30 family protein</fullName>
    </submittedName>
</protein>
<dbReference type="EMBL" id="SELH01000021">
    <property type="protein sequence ID" value="TWP27708.1"/>
    <property type="molecule type" value="Genomic_DNA"/>
</dbReference>
<dbReference type="AlphaFoldDB" id="A0A563DBL0"/>
<organism evidence="3 4">
    <name type="scientific">Apibacter muscae</name>
    <dbReference type="NCBI Taxonomy" id="2509004"/>
    <lineage>
        <taxon>Bacteria</taxon>
        <taxon>Pseudomonadati</taxon>
        <taxon>Bacteroidota</taxon>
        <taxon>Flavobacteriia</taxon>
        <taxon>Flavobacteriales</taxon>
        <taxon>Weeksellaceae</taxon>
        <taxon>Apibacter</taxon>
    </lineage>
</organism>
<evidence type="ECO:0000313" key="4">
    <source>
        <dbReference type="Proteomes" id="UP000319499"/>
    </source>
</evidence>
<sequence length="233" mass="26288">MSNIFKRLLRIGSAEIHSVIDKMEEPVRMTEQGIREMKADLENSLEALAKIKALAIRTNNDISKKNKDAEEYEAKAILLMTKAKNGDLDPQQAEKLAKEALTLKARLLSEAEILSAEKTQHDQVVDNMSNNIDILKFNINKWENELRILKARVKVSKATQEVNKQMAQVDNDGTMNMLERMRNKVADDEALAEAYGTLANKNISVDEAIDRAIGGDSLKVNQDLEEIKRKLEL</sequence>
<name>A0A563DBL0_9FLAO</name>
<reference evidence="3 4" key="1">
    <citation type="submission" date="2019-02" db="EMBL/GenBank/DDBJ databases">
        <title>Apibacter muscae sp. nov.: a novel member of the house fly microbiota.</title>
        <authorList>
            <person name="Park R."/>
        </authorList>
    </citation>
    <scope>NUCLEOTIDE SEQUENCE [LARGE SCALE GENOMIC DNA]</scope>
    <source>
        <strain evidence="3 4">AL1</strain>
    </source>
</reference>
<gene>
    <name evidence="3" type="ORF">ETU09_06330</name>
</gene>
<dbReference type="PANTHER" id="PTHR31088">
    <property type="entry name" value="MEMBRANE-ASSOCIATED PROTEIN VIPP1, CHLOROPLASTIC"/>
    <property type="match status" value="1"/>
</dbReference>
<feature type="coiled-coil region" evidence="2">
    <location>
        <begin position="125"/>
        <end position="159"/>
    </location>
</feature>
<dbReference type="InterPro" id="IPR007157">
    <property type="entry name" value="PspA_VIPP1"/>
</dbReference>
<evidence type="ECO:0000256" key="1">
    <source>
        <dbReference type="ARBA" id="ARBA00043985"/>
    </source>
</evidence>
<dbReference type="RefSeq" id="WP_146292653.1">
    <property type="nucleotide sequence ID" value="NZ_SELH01000021.1"/>
</dbReference>
<comment type="similarity">
    <text evidence="1">Belongs to the PspA/Vipp/IM30 family.</text>
</comment>
<keyword evidence="4" id="KW-1185">Reference proteome</keyword>
<feature type="coiled-coil region" evidence="2">
    <location>
        <begin position="34"/>
        <end position="75"/>
    </location>
</feature>
<evidence type="ECO:0000313" key="3">
    <source>
        <dbReference type="EMBL" id="TWP27708.1"/>
    </source>
</evidence>
<proteinExistence type="inferred from homology"/>
<evidence type="ECO:0000256" key="2">
    <source>
        <dbReference type="SAM" id="Coils"/>
    </source>
</evidence>
<keyword evidence="2" id="KW-0175">Coiled coil</keyword>